<accession>A0A484BRU5</accession>
<evidence type="ECO:0000313" key="2">
    <source>
        <dbReference type="Proteomes" id="UP000295192"/>
    </source>
</evidence>
<gene>
    <name evidence="1" type="ORF">AWZ03_003080</name>
</gene>
<reference evidence="1 2" key="1">
    <citation type="journal article" date="2019" name="J. Hered.">
        <title>An Improved Genome Assembly for Drosophila navojoa, the Basal Species in the mojavensis Cluster.</title>
        <authorList>
            <person name="Vanderlinde T."/>
            <person name="Dupim E.G."/>
            <person name="Nazario-Yepiz N.O."/>
            <person name="Carvalho A.B."/>
        </authorList>
    </citation>
    <scope>NUCLEOTIDE SEQUENCE [LARGE SCALE GENOMIC DNA]</scope>
    <source>
        <strain evidence="1">Navoj_Jal97</strain>
        <tissue evidence="1">Whole organism</tissue>
    </source>
</reference>
<organism evidence="1 2">
    <name type="scientific">Drosophila navojoa</name>
    <name type="common">Fruit fly</name>
    <dbReference type="NCBI Taxonomy" id="7232"/>
    <lineage>
        <taxon>Eukaryota</taxon>
        <taxon>Metazoa</taxon>
        <taxon>Ecdysozoa</taxon>
        <taxon>Arthropoda</taxon>
        <taxon>Hexapoda</taxon>
        <taxon>Insecta</taxon>
        <taxon>Pterygota</taxon>
        <taxon>Neoptera</taxon>
        <taxon>Endopterygota</taxon>
        <taxon>Diptera</taxon>
        <taxon>Brachycera</taxon>
        <taxon>Muscomorpha</taxon>
        <taxon>Ephydroidea</taxon>
        <taxon>Drosophilidae</taxon>
        <taxon>Drosophila</taxon>
    </lineage>
</organism>
<keyword evidence="2" id="KW-1185">Reference proteome</keyword>
<evidence type="ECO:0000313" key="1">
    <source>
        <dbReference type="EMBL" id="TDG50491.1"/>
    </source>
</evidence>
<dbReference type="EMBL" id="LSRL02000015">
    <property type="protein sequence ID" value="TDG50491.1"/>
    <property type="molecule type" value="Genomic_DNA"/>
</dbReference>
<protein>
    <submittedName>
        <fullName evidence="1">Uncharacterized protein</fullName>
    </submittedName>
</protein>
<dbReference type="Proteomes" id="UP000295192">
    <property type="component" value="Unassembled WGS sequence"/>
</dbReference>
<proteinExistence type="predicted"/>
<comment type="caution">
    <text evidence="1">The sequence shown here is derived from an EMBL/GenBank/DDBJ whole genome shotgun (WGS) entry which is preliminary data.</text>
</comment>
<sequence length="93" mass="10382">MFANISHDNNMAIIRQQQRTKRNSWLQVLNSLLLQQIGKGAGKWNAARVAAVATQLHIAAVVSTPVLRVAINIDKLKCAIDIDYIVTVRFTQQ</sequence>
<dbReference type="AlphaFoldDB" id="A0A484BRU5"/>
<name>A0A484BRU5_DRONA</name>